<dbReference type="InterPro" id="IPR012337">
    <property type="entry name" value="RNaseH-like_sf"/>
</dbReference>
<gene>
    <name evidence="2" type="ORF">BED41_00615</name>
    <name evidence="3" type="ORF">BED41_07145</name>
    <name evidence="4" type="ORF">BED41_07325</name>
    <name evidence="5" type="ORF">BED41_09955</name>
</gene>
<dbReference type="KEGG" id="cpor:BED41_07145"/>
<dbReference type="EMBL" id="CP016757">
    <property type="protein sequence ID" value="ANZ46489.1"/>
    <property type="molecule type" value="Genomic_DNA"/>
</dbReference>
<dbReference type="InterPro" id="IPR048020">
    <property type="entry name" value="Transpos_IS3"/>
</dbReference>
<name>A0A1B2I935_9BACT</name>
<dbReference type="InterPro" id="IPR001584">
    <property type="entry name" value="Integrase_cat-core"/>
</dbReference>
<dbReference type="GO" id="GO:0015074">
    <property type="term" value="P:DNA integration"/>
    <property type="evidence" value="ECO:0007669"/>
    <property type="project" value="InterPro"/>
</dbReference>
<dbReference type="NCBIfam" id="NF033516">
    <property type="entry name" value="transpos_IS3"/>
    <property type="match status" value="1"/>
</dbReference>
<feature type="domain" description="Integrase catalytic" evidence="1">
    <location>
        <begin position="124"/>
        <end position="287"/>
    </location>
</feature>
<evidence type="ECO:0000313" key="5">
    <source>
        <dbReference type="EMBL" id="ANZ46659.1"/>
    </source>
</evidence>
<proteinExistence type="predicted"/>
<evidence type="ECO:0000313" key="4">
    <source>
        <dbReference type="EMBL" id="ANZ46615.1"/>
    </source>
</evidence>
<dbReference type="Proteomes" id="UP000093044">
    <property type="component" value="Chromosome"/>
</dbReference>
<dbReference type="InterPro" id="IPR050900">
    <property type="entry name" value="Transposase_IS3/IS150/IS904"/>
</dbReference>
<dbReference type="Pfam" id="PF13333">
    <property type="entry name" value="rve_2"/>
    <property type="match status" value="1"/>
</dbReference>
<dbReference type="AlphaFoldDB" id="A0A1B2I935"/>
<dbReference type="STRING" id="1197717.BED41_00615"/>
<reference evidence="2" key="1">
    <citation type="submission" date="2016-08" db="EMBL/GenBank/DDBJ databases">
        <title>Complete genome of Cloacibacillus porcorum.</title>
        <authorList>
            <person name="Looft T."/>
            <person name="Bayles D.O."/>
            <person name="Alt D.P."/>
        </authorList>
    </citation>
    <scope>NUCLEOTIDE SEQUENCE [LARGE SCALE GENOMIC DNA]</scope>
    <source>
        <strain evidence="2">CL-84</strain>
    </source>
</reference>
<dbReference type="PANTHER" id="PTHR46889">
    <property type="entry name" value="TRANSPOSASE INSF FOR INSERTION SEQUENCE IS3B-RELATED"/>
    <property type="match status" value="1"/>
</dbReference>
<protein>
    <recommendedName>
        <fullName evidence="1">Integrase catalytic domain-containing protein</fullName>
    </recommendedName>
</protein>
<dbReference type="Gene3D" id="3.30.420.10">
    <property type="entry name" value="Ribonuclease H-like superfamily/Ribonuclease H"/>
    <property type="match status" value="1"/>
</dbReference>
<dbReference type="Pfam" id="PF00665">
    <property type="entry name" value="rve"/>
    <property type="match status" value="1"/>
</dbReference>
<dbReference type="PANTHER" id="PTHR46889:SF4">
    <property type="entry name" value="TRANSPOSASE INSO FOR INSERTION SEQUENCE ELEMENT IS911B-RELATED"/>
    <property type="match status" value="1"/>
</dbReference>
<sequence>MERNIKYRIIFEFSTKHSVCGMCRFLSVSRSAYYSWLKRRGMKDKDGPLIEAIRTGQNINKNTYGYRRMTLWLNNFIGIHVNNKRVRRVMKKAGLQAEIRKKKKFKVMSGNIHSYENILNREFRSDRPNQKLVTDITYIRTKKGNIFLSMIKDLFDNSIQGYQISRNNNIKLVTDTLKKAFENNNKVVADGPILHSDQGFQYTSHAYFNLTQRYGLKVSMSRKGNCLDNACAENFFSHIKSELVNRVKWENYEEAKDAIDEYIRYYNNDRIQIKLKKAPMQYRSLFIE</sequence>
<accession>A0A1B2I935</accession>
<dbReference type="InterPro" id="IPR025948">
    <property type="entry name" value="HTH-like_dom"/>
</dbReference>
<dbReference type="KEGG" id="cpor:BED41_00615"/>
<dbReference type="Pfam" id="PF13276">
    <property type="entry name" value="HTH_21"/>
    <property type="match status" value="1"/>
</dbReference>
<dbReference type="InterPro" id="IPR036397">
    <property type="entry name" value="RNaseH_sf"/>
</dbReference>
<organism evidence="2 6">
    <name type="scientific">Cloacibacillus porcorum</name>
    <dbReference type="NCBI Taxonomy" id="1197717"/>
    <lineage>
        <taxon>Bacteria</taxon>
        <taxon>Thermotogati</taxon>
        <taxon>Synergistota</taxon>
        <taxon>Synergistia</taxon>
        <taxon>Synergistales</taxon>
        <taxon>Synergistaceae</taxon>
        <taxon>Cloacibacillus</taxon>
    </lineage>
</organism>
<dbReference type="KEGG" id="cpor:BED41_07325"/>
<dbReference type="EMBL" id="CP016757">
    <property type="protein sequence ID" value="ANZ46615.1"/>
    <property type="molecule type" value="Genomic_DNA"/>
</dbReference>
<evidence type="ECO:0000313" key="6">
    <source>
        <dbReference type="Proteomes" id="UP000093044"/>
    </source>
</evidence>
<dbReference type="EMBL" id="CP016757">
    <property type="protein sequence ID" value="ANZ46609.1"/>
    <property type="molecule type" value="Genomic_DNA"/>
</dbReference>
<dbReference type="EMBL" id="CP016757">
    <property type="protein sequence ID" value="ANZ46659.1"/>
    <property type="molecule type" value="Genomic_DNA"/>
</dbReference>
<dbReference type="PROSITE" id="PS50994">
    <property type="entry name" value="INTEGRASE"/>
    <property type="match status" value="1"/>
</dbReference>
<dbReference type="GO" id="GO:0003676">
    <property type="term" value="F:nucleic acid binding"/>
    <property type="evidence" value="ECO:0007669"/>
    <property type="project" value="InterPro"/>
</dbReference>
<evidence type="ECO:0000313" key="3">
    <source>
        <dbReference type="EMBL" id="ANZ46609.1"/>
    </source>
</evidence>
<evidence type="ECO:0000313" key="2">
    <source>
        <dbReference type="EMBL" id="ANZ46489.1"/>
    </source>
</evidence>
<keyword evidence="6" id="KW-1185">Reference proteome</keyword>
<dbReference type="KEGG" id="cpor:BED41_09955"/>
<evidence type="ECO:0000259" key="1">
    <source>
        <dbReference type="PROSITE" id="PS50994"/>
    </source>
</evidence>
<dbReference type="SUPFAM" id="SSF53098">
    <property type="entry name" value="Ribonuclease H-like"/>
    <property type="match status" value="1"/>
</dbReference>